<dbReference type="AlphaFoldDB" id="L9L079"/>
<feature type="region of interest" description="Disordered" evidence="1">
    <location>
        <begin position="152"/>
        <end position="193"/>
    </location>
</feature>
<proteinExistence type="predicted"/>
<organism evidence="2 3">
    <name type="scientific">Tupaia chinensis</name>
    <name type="common">Chinese tree shrew</name>
    <name type="synonym">Tupaia belangeri chinensis</name>
    <dbReference type="NCBI Taxonomy" id="246437"/>
    <lineage>
        <taxon>Eukaryota</taxon>
        <taxon>Metazoa</taxon>
        <taxon>Chordata</taxon>
        <taxon>Craniata</taxon>
        <taxon>Vertebrata</taxon>
        <taxon>Euteleostomi</taxon>
        <taxon>Mammalia</taxon>
        <taxon>Eutheria</taxon>
        <taxon>Euarchontoglires</taxon>
        <taxon>Scandentia</taxon>
        <taxon>Tupaiidae</taxon>
        <taxon>Tupaia</taxon>
    </lineage>
</organism>
<evidence type="ECO:0000313" key="3">
    <source>
        <dbReference type="Proteomes" id="UP000011518"/>
    </source>
</evidence>
<evidence type="ECO:0000313" key="2">
    <source>
        <dbReference type="EMBL" id="ELW68149.1"/>
    </source>
</evidence>
<sequence length="193" mass="20722">MPVTGAPPQHRTWKPRSEDLSCGHLSFTSKLQMELSAPRSPHARPRSRLLNDRLPRLQGRTTKPSTACAELATVVPTGDAKRKQGARVFSLGAQVLPKLKPSVGALIIRHCALRTAARGTRGDETRLPLEGGDEHFQSQNLLIAGGSQQEVARWTRMLSEDTAPDNMAPGSEDQPGEATATEHGPRDAGQAAG</sequence>
<gene>
    <name evidence="2" type="ORF">TREES_T100003866</name>
</gene>
<dbReference type="Proteomes" id="UP000011518">
    <property type="component" value="Unassembled WGS sequence"/>
</dbReference>
<evidence type="ECO:0000256" key="1">
    <source>
        <dbReference type="SAM" id="MobiDB-lite"/>
    </source>
</evidence>
<dbReference type="EMBL" id="KB320579">
    <property type="protein sequence ID" value="ELW68149.1"/>
    <property type="molecule type" value="Genomic_DNA"/>
</dbReference>
<reference evidence="3" key="1">
    <citation type="submission" date="2012-07" db="EMBL/GenBank/DDBJ databases">
        <title>Genome of the Chinese tree shrew, a rising model animal genetically related to primates.</title>
        <authorList>
            <person name="Zhang G."/>
            <person name="Fan Y."/>
            <person name="Yao Y."/>
            <person name="Huang Z."/>
        </authorList>
    </citation>
    <scope>NUCLEOTIDE SEQUENCE [LARGE SCALE GENOMIC DNA]</scope>
</reference>
<name>L9L079_TUPCH</name>
<protein>
    <submittedName>
        <fullName evidence="2">Uncharacterized protein</fullName>
    </submittedName>
</protein>
<accession>L9L079</accession>
<keyword evidence="3" id="KW-1185">Reference proteome</keyword>
<reference evidence="3" key="2">
    <citation type="journal article" date="2013" name="Nat. Commun.">
        <title>Genome of the Chinese tree shrew.</title>
        <authorList>
            <person name="Fan Y."/>
            <person name="Huang Z.Y."/>
            <person name="Cao C.C."/>
            <person name="Chen C.S."/>
            <person name="Chen Y.X."/>
            <person name="Fan D.D."/>
            <person name="He J."/>
            <person name="Hou H.L."/>
            <person name="Hu L."/>
            <person name="Hu X.T."/>
            <person name="Jiang X.T."/>
            <person name="Lai R."/>
            <person name="Lang Y.S."/>
            <person name="Liang B."/>
            <person name="Liao S.G."/>
            <person name="Mu D."/>
            <person name="Ma Y.Y."/>
            <person name="Niu Y.Y."/>
            <person name="Sun X.Q."/>
            <person name="Xia J.Q."/>
            <person name="Xiao J."/>
            <person name="Xiong Z.Q."/>
            <person name="Xu L."/>
            <person name="Yang L."/>
            <person name="Zhang Y."/>
            <person name="Zhao W."/>
            <person name="Zhao X.D."/>
            <person name="Zheng Y.T."/>
            <person name="Zhou J.M."/>
            <person name="Zhu Y.B."/>
            <person name="Zhang G.J."/>
            <person name="Wang J."/>
            <person name="Yao Y.G."/>
        </authorList>
    </citation>
    <scope>NUCLEOTIDE SEQUENCE [LARGE SCALE GENOMIC DNA]</scope>
</reference>
<dbReference type="InParanoid" id="L9L079"/>